<organism evidence="1 2">
    <name type="scientific">Nemania bipapillata</name>
    <dbReference type="NCBI Taxonomy" id="110536"/>
    <lineage>
        <taxon>Eukaryota</taxon>
        <taxon>Fungi</taxon>
        <taxon>Dikarya</taxon>
        <taxon>Ascomycota</taxon>
        <taxon>Pezizomycotina</taxon>
        <taxon>Sordariomycetes</taxon>
        <taxon>Xylariomycetidae</taxon>
        <taxon>Xylariales</taxon>
        <taxon>Xylariaceae</taxon>
        <taxon>Nemania</taxon>
    </lineage>
</organism>
<evidence type="ECO:0000313" key="2">
    <source>
        <dbReference type="Proteomes" id="UP001153334"/>
    </source>
</evidence>
<reference evidence="1" key="1">
    <citation type="submission" date="2022-11" db="EMBL/GenBank/DDBJ databases">
        <title>Genome Sequence of Nemania bipapillata.</title>
        <authorList>
            <person name="Buettner E."/>
        </authorList>
    </citation>
    <scope>NUCLEOTIDE SEQUENCE</scope>
    <source>
        <strain evidence="1">CP14</strain>
    </source>
</reference>
<gene>
    <name evidence="1" type="ORF">ONZ43_g2826</name>
</gene>
<evidence type="ECO:0000313" key="1">
    <source>
        <dbReference type="EMBL" id="KAJ8120472.1"/>
    </source>
</evidence>
<proteinExistence type="predicted"/>
<keyword evidence="2" id="KW-1185">Reference proteome</keyword>
<dbReference type="Proteomes" id="UP001153334">
    <property type="component" value="Unassembled WGS sequence"/>
</dbReference>
<accession>A0ACC2IZ34</accession>
<comment type="caution">
    <text evidence="1">The sequence shown here is derived from an EMBL/GenBank/DDBJ whole genome shotgun (WGS) entry which is preliminary data.</text>
</comment>
<protein>
    <submittedName>
        <fullName evidence="1">Uncharacterized protein</fullName>
    </submittedName>
</protein>
<dbReference type="EMBL" id="JAPESX010000614">
    <property type="protein sequence ID" value="KAJ8120472.1"/>
    <property type="molecule type" value="Genomic_DNA"/>
</dbReference>
<name>A0ACC2IZ34_9PEZI</name>
<sequence length="101" mass="11526">MTEVAPADRTRLLQSKRAECSAIARSRKRKLCILYEVTVSHDVLPRRSFNTPDAYEHPPTEKQFLDACDILQYVLSLSPCDLELADRASGCHVALRWSYKC</sequence>